<feature type="non-terminal residue" evidence="16">
    <location>
        <position position="1"/>
    </location>
</feature>
<evidence type="ECO:0000256" key="11">
    <source>
        <dbReference type="PROSITE-ProRule" id="PRU00782"/>
    </source>
</evidence>
<keyword evidence="6" id="KW-0112">Calmodulin-binding</keyword>
<dbReference type="PROSITE" id="PS51757">
    <property type="entry name" value="TH1"/>
    <property type="match status" value="1"/>
</dbReference>
<dbReference type="InterPro" id="IPR035507">
    <property type="entry name" value="Ie/If_SH3"/>
</dbReference>
<dbReference type="SMART" id="SM00326">
    <property type="entry name" value="SH3"/>
    <property type="match status" value="1"/>
</dbReference>
<dbReference type="GO" id="GO:0005902">
    <property type="term" value="C:microvillus"/>
    <property type="evidence" value="ECO:0007669"/>
    <property type="project" value="TreeGrafter"/>
</dbReference>
<dbReference type="FunFam" id="1.20.5.4820:FF:000004">
    <property type="entry name" value="Myosin IE"/>
    <property type="match status" value="1"/>
</dbReference>
<evidence type="ECO:0000313" key="17">
    <source>
        <dbReference type="EnsemblMetazoa" id="CapteP95339"/>
    </source>
</evidence>
<evidence type="ECO:0000256" key="4">
    <source>
        <dbReference type="ARBA" id="ARBA00022741"/>
    </source>
</evidence>
<evidence type="ECO:0000256" key="9">
    <source>
        <dbReference type="ARBA" id="ARBA00023203"/>
    </source>
</evidence>
<dbReference type="Gene3D" id="1.20.58.530">
    <property type="match status" value="1"/>
</dbReference>
<keyword evidence="5 11" id="KW-0067">ATP-binding</keyword>
<dbReference type="CDD" id="cd01378">
    <property type="entry name" value="MYSc_Myo1"/>
    <property type="match status" value="1"/>
</dbReference>
<dbReference type="SUPFAM" id="SSF52540">
    <property type="entry name" value="P-loop containing nucleoside triphosphate hydrolases"/>
    <property type="match status" value="1"/>
</dbReference>
<dbReference type="InterPro" id="IPR036028">
    <property type="entry name" value="SH3-like_dom_sf"/>
</dbReference>
<keyword evidence="9 11" id="KW-0009">Actin-binding</keyword>
<dbReference type="EnsemblMetazoa" id="CapteT95339">
    <property type="protein sequence ID" value="CapteP95339"/>
    <property type="gene ID" value="CapteG95339"/>
</dbReference>
<feature type="compositionally biased region" description="Low complexity" evidence="12">
    <location>
        <begin position="936"/>
        <end position="948"/>
    </location>
</feature>
<dbReference type="FunFam" id="3.40.850.10:FF:000101">
    <property type="entry name" value="Slow myosin heavy chain 2"/>
    <property type="match status" value="1"/>
</dbReference>
<dbReference type="Pfam" id="PF06017">
    <property type="entry name" value="Myosin_TH1"/>
    <property type="match status" value="1"/>
</dbReference>
<dbReference type="STRING" id="283909.R7URK0"/>
<keyword evidence="3" id="KW-0597">Phosphoprotein</keyword>
<dbReference type="PANTHER" id="PTHR13140:SF729">
    <property type="entry name" value="UNCONVENTIONAL MYOSIN-IE"/>
    <property type="match status" value="1"/>
</dbReference>
<organism evidence="16">
    <name type="scientific">Capitella teleta</name>
    <name type="common">Polychaete worm</name>
    <dbReference type="NCBI Taxonomy" id="283909"/>
    <lineage>
        <taxon>Eukaryota</taxon>
        <taxon>Metazoa</taxon>
        <taxon>Spiralia</taxon>
        <taxon>Lophotrochozoa</taxon>
        <taxon>Annelida</taxon>
        <taxon>Polychaeta</taxon>
        <taxon>Sedentaria</taxon>
        <taxon>Scolecida</taxon>
        <taxon>Capitellidae</taxon>
        <taxon>Capitella</taxon>
    </lineage>
</organism>
<name>R7URK0_CAPTE</name>
<evidence type="ECO:0000256" key="1">
    <source>
        <dbReference type="ARBA" id="ARBA00008314"/>
    </source>
</evidence>
<dbReference type="GO" id="GO:0005524">
    <property type="term" value="F:ATP binding"/>
    <property type="evidence" value="ECO:0007669"/>
    <property type="project" value="UniProtKB-UniRule"/>
</dbReference>
<feature type="domain" description="SH3" evidence="13">
    <location>
        <begin position="1035"/>
        <end position="1092"/>
    </location>
</feature>
<dbReference type="EMBL" id="AMQN01007592">
    <property type="status" value="NOT_ANNOTATED_CDS"/>
    <property type="molecule type" value="Genomic_DNA"/>
</dbReference>
<dbReference type="PROSITE" id="PS51456">
    <property type="entry name" value="MYOSIN_MOTOR"/>
    <property type="match status" value="1"/>
</dbReference>
<evidence type="ECO:0000259" key="14">
    <source>
        <dbReference type="PROSITE" id="PS51456"/>
    </source>
</evidence>
<evidence type="ECO:0000256" key="12">
    <source>
        <dbReference type="SAM" id="MobiDB-lite"/>
    </source>
</evidence>
<reference evidence="18" key="1">
    <citation type="submission" date="2012-12" db="EMBL/GenBank/DDBJ databases">
        <authorList>
            <person name="Hellsten U."/>
            <person name="Grimwood J."/>
            <person name="Chapman J.A."/>
            <person name="Shapiro H."/>
            <person name="Aerts A."/>
            <person name="Otillar R.P."/>
            <person name="Terry A.Y."/>
            <person name="Boore J.L."/>
            <person name="Simakov O."/>
            <person name="Marletaz F."/>
            <person name="Cho S.-J."/>
            <person name="Edsinger-Gonzales E."/>
            <person name="Havlak P."/>
            <person name="Kuo D.-H."/>
            <person name="Larsson T."/>
            <person name="Lv J."/>
            <person name="Arendt D."/>
            <person name="Savage R."/>
            <person name="Osoegawa K."/>
            <person name="de Jong P."/>
            <person name="Lindberg D.R."/>
            <person name="Seaver E.C."/>
            <person name="Weisblat D.A."/>
            <person name="Putnam N.H."/>
            <person name="Grigoriev I.V."/>
            <person name="Rokhsar D.S."/>
        </authorList>
    </citation>
    <scope>NUCLEOTIDE SEQUENCE</scope>
    <source>
        <strain evidence="18">I ESC-2004</strain>
    </source>
</reference>
<evidence type="ECO:0000256" key="5">
    <source>
        <dbReference type="ARBA" id="ARBA00022840"/>
    </source>
</evidence>
<evidence type="ECO:0000256" key="10">
    <source>
        <dbReference type="PROSITE-ProRule" id="PRU00192"/>
    </source>
</evidence>
<dbReference type="OrthoDB" id="6108017at2759"/>
<evidence type="ECO:0000256" key="2">
    <source>
        <dbReference type="ARBA" id="ARBA00022443"/>
    </source>
</evidence>
<evidence type="ECO:0000313" key="18">
    <source>
        <dbReference type="Proteomes" id="UP000014760"/>
    </source>
</evidence>
<reference evidence="17" key="3">
    <citation type="submission" date="2015-06" db="UniProtKB">
        <authorList>
            <consortium name="EnsemblMetazoa"/>
        </authorList>
    </citation>
    <scope>IDENTIFICATION</scope>
</reference>
<dbReference type="Gene3D" id="1.20.5.4820">
    <property type="match status" value="1"/>
</dbReference>
<dbReference type="FunFam" id="1.10.10.820:FF:000001">
    <property type="entry name" value="Myosin heavy chain"/>
    <property type="match status" value="1"/>
</dbReference>
<proteinExistence type="inferred from homology"/>
<feature type="region of interest" description="Disordered" evidence="12">
    <location>
        <begin position="915"/>
        <end position="985"/>
    </location>
</feature>
<dbReference type="AlphaFoldDB" id="R7URK0"/>
<dbReference type="EMBL" id="AMQN01007591">
    <property type="status" value="NOT_ANNOTATED_CDS"/>
    <property type="molecule type" value="Genomic_DNA"/>
</dbReference>
<dbReference type="InterPro" id="IPR027417">
    <property type="entry name" value="P-loop_NTPase"/>
</dbReference>
<dbReference type="Pfam" id="PF14604">
    <property type="entry name" value="SH3_9"/>
    <property type="match status" value="1"/>
</dbReference>
<dbReference type="Pfam" id="PF00063">
    <property type="entry name" value="Myosin_head"/>
    <property type="match status" value="1"/>
</dbReference>
<reference evidence="16 18" key="2">
    <citation type="journal article" date="2013" name="Nature">
        <title>Insights into bilaterian evolution from three spiralian genomes.</title>
        <authorList>
            <person name="Simakov O."/>
            <person name="Marletaz F."/>
            <person name="Cho S.J."/>
            <person name="Edsinger-Gonzales E."/>
            <person name="Havlak P."/>
            <person name="Hellsten U."/>
            <person name="Kuo D.H."/>
            <person name="Larsson T."/>
            <person name="Lv J."/>
            <person name="Arendt D."/>
            <person name="Savage R."/>
            <person name="Osoegawa K."/>
            <person name="de Jong P."/>
            <person name="Grimwood J."/>
            <person name="Chapman J.A."/>
            <person name="Shapiro H."/>
            <person name="Aerts A."/>
            <person name="Otillar R.P."/>
            <person name="Terry A.Y."/>
            <person name="Boore J.L."/>
            <person name="Grigoriev I.V."/>
            <person name="Lindberg D.R."/>
            <person name="Seaver E.C."/>
            <person name="Weisblat D.A."/>
            <person name="Putnam N.H."/>
            <person name="Rokhsar D.S."/>
        </authorList>
    </citation>
    <scope>NUCLEOTIDE SEQUENCE</scope>
    <source>
        <strain evidence="16 18">I ESC-2004</strain>
    </source>
</reference>
<keyword evidence="7 11" id="KW-0518">Myosin</keyword>
<accession>R7URK0</accession>
<dbReference type="GO" id="GO:0007015">
    <property type="term" value="P:actin filament organization"/>
    <property type="evidence" value="ECO:0007669"/>
    <property type="project" value="TreeGrafter"/>
</dbReference>
<feature type="region of interest" description="Actin-binding" evidence="11">
    <location>
        <begin position="565"/>
        <end position="587"/>
    </location>
</feature>
<dbReference type="InterPro" id="IPR001452">
    <property type="entry name" value="SH3_domain"/>
</dbReference>
<dbReference type="SMART" id="SM00242">
    <property type="entry name" value="MYSc"/>
    <property type="match status" value="1"/>
</dbReference>
<dbReference type="GO" id="GO:0000146">
    <property type="term" value="F:microfilament motor activity"/>
    <property type="evidence" value="ECO:0007669"/>
    <property type="project" value="TreeGrafter"/>
</dbReference>
<feature type="compositionally biased region" description="Pro residues" evidence="12">
    <location>
        <begin position="1017"/>
        <end position="1035"/>
    </location>
</feature>
<dbReference type="InterPro" id="IPR010926">
    <property type="entry name" value="Myosin_TH1"/>
</dbReference>
<evidence type="ECO:0008006" key="19">
    <source>
        <dbReference type="Google" id="ProtNLM"/>
    </source>
</evidence>
<dbReference type="FunFam" id="2.30.30.40:FF:000072">
    <property type="entry name" value="Unconventional Myosin IB"/>
    <property type="match status" value="1"/>
</dbReference>
<dbReference type="SUPFAM" id="SSF50044">
    <property type="entry name" value="SH3-domain"/>
    <property type="match status" value="1"/>
</dbReference>
<dbReference type="FunFam" id="1.20.58.530:FF:000007">
    <property type="entry name" value="Myosin IE"/>
    <property type="match status" value="1"/>
</dbReference>
<evidence type="ECO:0000259" key="13">
    <source>
        <dbReference type="PROSITE" id="PS50002"/>
    </source>
</evidence>
<dbReference type="PRINTS" id="PR00193">
    <property type="entry name" value="MYOSINHEAVY"/>
</dbReference>
<protein>
    <recommendedName>
        <fullName evidence="19">Myosin IE</fullName>
    </recommendedName>
</protein>
<dbReference type="PROSITE" id="PS50002">
    <property type="entry name" value="SH3"/>
    <property type="match status" value="1"/>
</dbReference>
<dbReference type="Gene3D" id="1.10.10.820">
    <property type="match status" value="1"/>
</dbReference>
<feature type="domain" description="TH1" evidence="15">
    <location>
        <begin position="726"/>
        <end position="916"/>
    </location>
</feature>
<dbReference type="GO" id="GO:0006897">
    <property type="term" value="P:endocytosis"/>
    <property type="evidence" value="ECO:0007669"/>
    <property type="project" value="TreeGrafter"/>
</dbReference>
<dbReference type="GO" id="GO:0005737">
    <property type="term" value="C:cytoplasm"/>
    <property type="evidence" value="ECO:0007669"/>
    <property type="project" value="TreeGrafter"/>
</dbReference>
<dbReference type="CDD" id="cd11827">
    <property type="entry name" value="SH3_MyoIe_If_like"/>
    <property type="match status" value="1"/>
</dbReference>
<evidence type="ECO:0000256" key="3">
    <source>
        <dbReference type="ARBA" id="ARBA00022553"/>
    </source>
</evidence>
<feature type="binding site" evidence="11">
    <location>
        <begin position="106"/>
        <end position="113"/>
    </location>
    <ligand>
        <name>ATP</name>
        <dbReference type="ChEBI" id="CHEBI:30616"/>
    </ligand>
</feature>
<dbReference type="Gene3D" id="2.30.30.40">
    <property type="entry name" value="SH3 Domains"/>
    <property type="match status" value="1"/>
</dbReference>
<dbReference type="InterPro" id="IPR036961">
    <property type="entry name" value="Kinesin_motor_dom_sf"/>
</dbReference>
<sequence length="1092" mass="124499">QAYHWQSHNVKQSGVDDMVLLQKITEAAIVDNLKKRFMDDCIYTYIGPVLISVNPFKQLPIYTGKEIDMYQGAASYENSPHVYALTDNMYRNMLIDMENQCVIISGESGAGKTVAAKYIMSYIAKVSGGGGTVQAVKEIILESNPLLEAFGNAKTVRNNNSSRFGKYVEIQFSRGGEPNGGKISNFLLENSRLCSQNPNERNFHIFYQLVTGANQEMKENLGISSCEYYYYLNQSGAYKVDGTDDKKEFEDTLHAMSVMGLSEDDQYNVISLFKNLYREKIIIIIKYRDKIIYAQETSQQLLGFPAYLLGIDQEQLRTKLVSRTMDSKWGGQVENIEVTLNTEQAAYTRDALAKVLYSRLFDYLVSAVNHAMERTQEDVTIGILDIYGFEIFEKNGFEQFCINYVNEKLQQIFIELTLKAEQEEYVQEGIKWKAIDYFNNKIVCDLIESKSPPGVMCVLDDVCATLHAVTEGADDKLLQKLSTSVGTHQHYQGSSTGFVIHHYAGKVSYNAYGFCERNRDVLSIDLIQLMQSSDKHFLSGLFPEAVSGAAKTRPATAGSKIKTQANKLVDALMKCTPHYIRCIKPNETKKARDWEDSRVKHQVEYLGLKENIRVRRAGFAYRRVFDKFLRRYAILTPETWPQWRGDTKQGIIHLLRSVNMDTDQYQMGRTKVFVKNPESLFLLEEMRERKFDGYARIIQKAFRRHNARKQYLRLREEACNMVYNKKERRRYSINRSFVGDYIGLEENPGLRALLEKRERIEFADTVNKYDRRFKPSKRDLLLSNKNIYLIGREVVKKGPQKGQVLEVIKRKIELSEITKISLSTRQDDLLVIHVNNDYGSLLESIFKTEFLTTLAKRYKDKMNRVLPTEFSDNLEFTIKKEGWGGGGSCQVKFLPGNSDIAQMKTSRKTLTVCISNGLPRNSRDNSRPSHQQQGSRPHQAAPRQLRAAPAPPSSVNKAPGFFKQKSLDRNKAPSLPREGAQGIARRLNNNNMNTEFMKTPDAGVAGMQRVNTANKSRPPPGSGRPKPRPASKPLPSLPQCRCLYAYDAQDTDELSFNVGEVIEIVKQDSSGWWSGKLRGRQGLFPHNYVEKI</sequence>
<keyword evidence="4 11" id="KW-0547">Nucleotide-binding</keyword>
<evidence type="ECO:0000256" key="7">
    <source>
        <dbReference type="ARBA" id="ARBA00023123"/>
    </source>
</evidence>
<dbReference type="OMA" id="WKDISFF"/>
<dbReference type="GO" id="GO:0005516">
    <property type="term" value="F:calmodulin binding"/>
    <property type="evidence" value="ECO:0007669"/>
    <property type="project" value="UniProtKB-KW"/>
</dbReference>
<evidence type="ECO:0000256" key="6">
    <source>
        <dbReference type="ARBA" id="ARBA00022860"/>
    </source>
</evidence>
<gene>
    <name evidence="16" type="ORF">CAPTEDRAFT_95339</name>
</gene>
<dbReference type="PANTHER" id="PTHR13140">
    <property type="entry name" value="MYOSIN"/>
    <property type="match status" value="1"/>
</dbReference>
<evidence type="ECO:0000256" key="8">
    <source>
        <dbReference type="ARBA" id="ARBA00023175"/>
    </source>
</evidence>
<dbReference type="PRINTS" id="PR00452">
    <property type="entry name" value="SH3DOMAIN"/>
</dbReference>
<keyword evidence="2 10" id="KW-0728">SH3 domain</keyword>
<dbReference type="GO" id="GO:0051015">
    <property type="term" value="F:actin filament binding"/>
    <property type="evidence" value="ECO:0007669"/>
    <property type="project" value="TreeGrafter"/>
</dbReference>
<feature type="domain" description="Myosin motor" evidence="14">
    <location>
        <begin position="13"/>
        <end position="688"/>
    </location>
</feature>
<dbReference type="GO" id="GO:0016459">
    <property type="term" value="C:myosin complex"/>
    <property type="evidence" value="ECO:0007669"/>
    <property type="project" value="UniProtKB-KW"/>
</dbReference>
<dbReference type="Proteomes" id="UP000014760">
    <property type="component" value="Unassembled WGS sequence"/>
</dbReference>
<feature type="region of interest" description="Disordered" evidence="12">
    <location>
        <begin position="1011"/>
        <end position="1035"/>
    </location>
</feature>
<dbReference type="PROSITE" id="PS50096">
    <property type="entry name" value="IQ"/>
    <property type="match status" value="1"/>
</dbReference>
<dbReference type="EMBL" id="AMQN01007590">
    <property type="status" value="NOT_ANNOTATED_CDS"/>
    <property type="molecule type" value="Genomic_DNA"/>
</dbReference>
<dbReference type="Gene3D" id="3.40.850.10">
    <property type="entry name" value="Kinesin motor domain"/>
    <property type="match status" value="1"/>
</dbReference>
<dbReference type="Gene3D" id="1.20.120.720">
    <property type="entry name" value="Myosin VI head, motor domain, U50 subdomain"/>
    <property type="match status" value="1"/>
</dbReference>
<comment type="similarity">
    <text evidence="1 11">Belongs to the TRAFAC class myosin-kinesin ATPase superfamily. Myosin family.</text>
</comment>
<dbReference type="GO" id="GO:0005886">
    <property type="term" value="C:plasma membrane"/>
    <property type="evidence" value="ECO:0007669"/>
    <property type="project" value="TreeGrafter"/>
</dbReference>
<dbReference type="HOGENOM" id="CLU_000192_7_6_1"/>
<dbReference type="InterPro" id="IPR001609">
    <property type="entry name" value="Myosin_head_motor_dom-like"/>
</dbReference>
<dbReference type="InterPro" id="IPR036072">
    <property type="entry name" value="MYSc_Myo1"/>
</dbReference>
<evidence type="ECO:0000259" key="15">
    <source>
        <dbReference type="PROSITE" id="PS51757"/>
    </source>
</evidence>
<evidence type="ECO:0000313" key="16">
    <source>
        <dbReference type="EMBL" id="ELU06026.1"/>
    </source>
</evidence>
<dbReference type="EMBL" id="KB300985">
    <property type="protein sequence ID" value="ELU06026.1"/>
    <property type="molecule type" value="Genomic_DNA"/>
</dbReference>
<keyword evidence="8 11" id="KW-0505">Motor protein</keyword>
<keyword evidence="18" id="KW-1185">Reference proteome</keyword>